<accession>A0A926DRJ7</accession>
<dbReference type="GO" id="GO:0051539">
    <property type="term" value="F:4 iron, 4 sulfur cluster binding"/>
    <property type="evidence" value="ECO:0007669"/>
    <property type="project" value="UniProtKB-KW"/>
</dbReference>
<dbReference type="GO" id="GO:0031419">
    <property type="term" value="F:cobalamin binding"/>
    <property type="evidence" value="ECO:0007669"/>
    <property type="project" value="InterPro"/>
</dbReference>
<dbReference type="InterPro" id="IPR051198">
    <property type="entry name" value="BchE-like"/>
</dbReference>
<organism evidence="10 11">
    <name type="scientific">Bianquea renquensis</name>
    <dbReference type="NCBI Taxonomy" id="2763661"/>
    <lineage>
        <taxon>Bacteria</taxon>
        <taxon>Bacillati</taxon>
        <taxon>Bacillota</taxon>
        <taxon>Clostridia</taxon>
        <taxon>Eubacteriales</taxon>
        <taxon>Bianqueaceae</taxon>
        <taxon>Bianquea</taxon>
    </lineage>
</organism>
<dbReference type="GO" id="GO:0003824">
    <property type="term" value="F:catalytic activity"/>
    <property type="evidence" value="ECO:0007669"/>
    <property type="project" value="InterPro"/>
</dbReference>
<dbReference type="Pfam" id="PF04055">
    <property type="entry name" value="Radical_SAM"/>
    <property type="match status" value="1"/>
</dbReference>
<gene>
    <name evidence="10" type="ORF">H8730_04090</name>
</gene>
<evidence type="ECO:0000256" key="7">
    <source>
        <dbReference type="ARBA" id="ARBA00023014"/>
    </source>
</evidence>
<dbReference type="GO" id="GO:0005829">
    <property type="term" value="C:cytosol"/>
    <property type="evidence" value="ECO:0007669"/>
    <property type="project" value="TreeGrafter"/>
</dbReference>
<reference evidence="10" key="1">
    <citation type="submission" date="2020-08" db="EMBL/GenBank/DDBJ databases">
        <title>Genome public.</title>
        <authorList>
            <person name="Liu C."/>
            <person name="Sun Q."/>
        </authorList>
    </citation>
    <scope>NUCLEOTIDE SEQUENCE</scope>
    <source>
        <strain evidence="10">NSJ-32</strain>
    </source>
</reference>
<feature type="domain" description="Radical SAM core" evidence="9">
    <location>
        <begin position="182"/>
        <end position="400"/>
    </location>
</feature>
<dbReference type="InterPro" id="IPR006158">
    <property type="entry name" value="Cobalamin-bd"/>
</dbReference>
<evidence type="ECO:0000313" key="10">
    <source>
        <dbReference type="EMBL" id="MBC8542726.1"/>
    </source>
</evidence>
<evidence type="ECO:0000256" key="6">
    <source>
        <dbReference type="ARBA" id="ARBA00023004"/>
    </source>
</evidence>
<evidence type="ECO:0000256" key="4">
    <source>
        <dbReference type="ARBA" id="ARBA00022691"/>
    </source>
</evidence>
<dbReference type="InterPro" id="IPR013785">
    <property type="entry name" value="Aldolase_TIM"/>
</dbReference>
<name>A0A926DRJ7_9FIRM</name>
<dbReference type="Gene3D" id="3.20.20.70">
    <property type="entry name" value="Aldolase class I"/>
    <property type="match status" value="1"/>
</dbReference>
<dbReference type="InterPro" id="IPR007197">
    <property type="entry name" value="rSAM"/>
</dbReference>
<dbReference type="InterPro" id="IPR006638">
    <property type="entry name" value="Elp3/MiaA/NifB-like_rSAM"/>
</dbReference>
<dbReference type="Proteomes" id="UP000657006">
    <property type="component" value="Unassembled WGS sequence"/>
</dbReference>
<dbReference type="PANTHER" id="PTHR43409:SF7">
    <property type="entry name" value="BLL1977 PROTEIN"/>
    <property type="match status" value="1"/>
</dbReference>
<dbReference type="PROSITE" id="PS51332">
    <property type="entry name" value="B12_BINDING"/>
    <property type="match status" value="1"/>
</dbReference>
<dbReference type="SFLD" id="SFLDS00029">
    <property type="entry name" value="Radical_SAM"/>
    <property type="match status" value="1"/>
</dbReference>
<dbReference type="Pfam" id="PF02310">
    <property type="entry name" value="B12-binding"/>
    <property type="match status" value="1"/>
</dbReference>
<keyword evidence="11" id="KW-1185">Reference proteome</keyword>
<comment type="cofactor">
    <cofactor evidence="1">
        <name>[4Fe-4S] cluster</name>
        <dbReference type="ChEBI" id="CHEBI:49883"/>
    </cofactor>
</comment>
<dbReference type="SUPFAM" id="SSF102114">
    <property type="entry name" value="Radical SAM enzymes"/>
    <property type="match status" value="1"/>
</dbReference>
<protein>
    <submittedName>
        <fullName evidence="10">B12-binding domain-containing radical SAM protein</fullName>
    </submittedName>
</protein>
<keyword evidence="6" id="KW-0408">Iron</keyword>
<keyword evidence="2" id="KW-0489">Methyltransferase</keyword>
<evidence type="ECO:0000259" key="9">
    <source>
        <dbReference type="PROSITE" id="PS51918"/>
    </source>
</evidence>
<dbReference type="SFLD" id="SFLDG01082">
    <property type="entry name" value="B12-binding_domain_containing"/>
    <property type="match status" value="1"/>
</dbReference>
<proteinExistence type="predicted"/>
<dbReference type="SMART" id="SM00729">
    <property type="entry name" value="Elp3"/>
    <property type="match status" value="1"/>
</dbReference>
<evidence type="ECO:0000313" key="11">
    <source>
        <dbReference type="Proteomes" id="UP000657006"/>
    </source>
</evidence>
<dbReference type="CDD" id="cd01335">
    <property type="entry name" value="Radical_SAM"/>
    <property type="match status" value="1"/>
</dbReference>
<evidence type="ECO:0000259" key="8">
    <source>
        <dbReference type="PROSITE" id="PS51332"/>
    </source>
</evidence>
<evidence type="ECO:0000256" key="5">
    <source>
        <dbReference type="ARBA" id="ARBA00022723"/>
    </source>
</evidence>
<dbReference type="EMBL" id="JACRSQ010000004">
    <property type="protein sequence ID" value="MBC8542726.1"/>
    <property type="molecule type" value="Genomic_DNA"/>
</dbReference>
<feature type="domain" description="B12-binding" evidence="8">
    <location>
        <begin position="5"/>
        <end position="143"/>
    </location>
</feature>
<keyword evidence="7" id="KW-0411">Iron-sulfur</keyword>
<dbReference type="PANTHER" id="PTHR43409">
    <property type="entry name" value="ANAEROBIC MAGNESIUM-PROTOPORPHYRIN IX MONOMETHYL ESTER CYCLASE-RELATED"/>
    <property type="match status" value="1"/>
</dbReference>
<evidence type="ECO:0000256" key="3">
    <source>
        <dbReference type="ARBA" id="ARBA00022679"/>
    </source>
</evidence>
<comment type="caution">
    <text evidence="10">The sequence shown here is derived from an EMBL/GenBank/DDBJ whole genome shotgun (WGS) entry which is preliminary data.</text>
</comment>
<dbReference type="InterPro" id="IPR058240">
    <property type="entry name" value="rSAM_sf"/>
</dbReference>
<dbReference type="CDD" id="cd02068">
    <property type="entry name" value="radical_SAM_B12_BD"/>
    <property type="match status" value="1"/>
</dbReference>
<sequence length="533" mass="62238">MTSKTIWLIAVINKEDENTAFLGVNEYLGIGYIKEVLCKNGYDARIQIAQYDNDYDFRQTISEMPMIIGFNMYSDTYNQVFHLAAQAKMVYPKAYVIIGGPQVNGYEVEILNDHPEVDFIISYEGEYTFLALADRLRENKSLENCEGLTFRSVNGQIVKNKPRKAIENLDALPFPSREIHEKYRQQYLYISGSRGCNGGCIFCGETMARKNAPNVRLRSAKSIVDEIEFLYKKYNMTSFRMTDSTFEDPGERGFKRANEIFDEIISRRLDIGLHLFSRADLVVSEPDAYFNKAYEAGVECFYIGIESGDSGDLHLYKKKSNTDINMQAINKIRAANIHLGMGFICFNPFSTYESLRNNNNFMHESGLGHNFYLLQTRLEVLPQAPIRKKLIEQGLMIGDAGYCTHFYDYHFSDPLVEKFYHIIKRAYTEQPVYYMDTILGMNRVWIKRCLTEEKRLKFDDMYAKFDSLCQEYAEKNFRFFSQCLDLCFHKASDEQIDNLIREYNLNELYQLYLAQYNKINIRVTKERVMYHLK</sequence>
<dbReference type="AlphaFoldDB" id="A0A926DRJ7"/>
<keyword evidence="3" id="KW-0808">Transferase</keyword>
<evidence type="ECO:0000256" key="1">
    <source>
        <dbReference type="ARBA" id="ARBA00001966"/>
    </source>
</evidence>
<dbReference type="Gene3D" id="3.40.50.280">
    <property type="entry name" value="Cobalamin-binding domain"/>
    <property type="match status" value="1"/>
</dbReference>
<dbReference type="GO" id="GO:0046872">
    <property type="term" value="F:metal ion binding"/>
    <property type="evidence" value="ECO:0007669"/>
    <property type="project" value="UniProtKB-KW"/>
</dbReference>
<evidence type="ECO:0000256" key="2">
    <source>
        <dbReference type="ARBA" id="ARBA00022603"/>
    </source>
</evidence>
<keyword evidence="5" id="KW-0479">Metal-binding</keyword>
<dbReference type="SFLD" id="SFLDG01123">
    <property type="entry name" value="methyltransferase_(Class_B)"/>
    <property type="match status" value="1"/>
</dbReference>
<dbReference type="InterPro" id="IPR034466">
    <property type="entry name" value="Methyltransferase_Class_B"/>
</dbReference>
<dbReference type="RefSeq" id="WP_177719306.1">
    <property type="nucleotide sequence ID" value="NZ_JACRSQ010000004.1"/>
</dbReference>
<dbReference type="PROSITE" id="PS51918">
    <property type="entry name" value="RADICAL_SAM"/>
    <property type="match status" value="1"/>
</dbReference>
<keyword evidence="4" id="KW-0949">S-adenosyl-L-methionine</keyword>